<feature type="signal peptide" evidence="1">
    <location>
        <begin position="1"/>
        <end position="36"/>
    </location>
</feature>
<evidence type="ECO:0000313" key="3">
    <source>
        <dbReference type="EMBL" id="CAB5660038.1"/>
    </source>
</evidence>
<gene>
    <name evidence="3" type="ORF">GHA_00256</name>
</gene>
<dbReference type="InterPro" id="IPR010466">
    <property type="entry name" value="DUF1058"/>
</dbReference>
<dbReference type="RefSeq" id="WP_244982855.1">
    <property type="nucleotide sequence ID" value="NZ_CP072916.1"/>
</dbReference>
<evidence type="ECO:0000259" key="2">
    <source>
        <dbReference type="PROSITE" id="PS51781"/>
    </source>
</evidence>
<name>A0AA35D4R7_9BURK</name>
<sequence length="161" mass="17894">MLSPLAPHLSRRLRSSGLAALLLTGVLAAAPALAQAQEFLSIKGNTVNIRAKPTTKSEIAWELIKGYPVQVMERRDDWIKVKDFEGPLGWVHQPLTDSVPHYLIKADTVNLRAGPGTNHSVVTKLSKYDIVKTLEKRDDWAKVQTAEGQSGWMLEKLGWGW</sequence>
<keyword evidence="1" id="KW-0732">Signal</keyword>
<dbReference type="EMBL" id="CAHPSC010000002">
    <property type="protein sequence ID" value="CAB5660038.1"/>
    <property type="molecule type" value="Genomic_DNA"/>
</dbReference>
<dbReference type="InterPro" id="IPR052354">
    <property type="entry name" value="Cell_Wall_Dynamics_Protein"/>
</dbReference>
<dbReference type="PANTHER" id="PTHR34408:SF1">
    <property type="entry name" value="GLYCOSYL HYDROLASE FAMILY 19 DOMAIN-CONTAINING PROTEIN HI_1415"/>
    <property type="match status" value="1"/>
</dbReference>
<dbReference type="PROSITE" id="PS51781">
    <property type="entry name" value="SH3B"/>
    <property type="match status" value="1"/>
</dbReference>
<evidence type="ECO:0000256" key="1">
    <source>
        <dbReference type="SAM" id="SignalP"/>
    </source>
</evidence>
<organism evidence="3 4">
    <name type="scientific">Comamonas aquatica</name>
    <dbReference type="NCBI Taxonomy" id="225991"/>
    <lineage>
        <taxon>Bacteria</taxon>
        <taxon>Pseudomonadati</taxon>
        <taxon>Pseudomonadota</taxon>
        <taxon>Betaproteobacteria</taxon>
        <taxon>Burkholderiales</taxon>
        <taxon>Comamonadaceae</taxon>
        <taxon>Comamonas</taxon>
    </lineage>
</organism>
<dbReference type="Pfam" id="PF06347">
    <property type="entry name" value="SH3_4"/>
    <property type="match status" value="1"/>
</dbReference>
<dbReference type="InterPro" id="IPR003646">
    <property type="entry name" value="SH3-like_bac-type"/>
</dbReference>
<dbReference type="AlphaFoldDB" id="A0AA35D4R7"/>
<dbReference type="GeneID" id="74938923"/>
<dbReference type="Gene3D" id="2.30.30.40">
    <property type="entry name" value="SH3 Domains"/>
    <property type="match status" value="2"/>
</dbReference>
<evidence type="ECO:0000313" key="4">
    <source>
        <dbReference type="Proteomes" id="UP000834458"/>
    </source>
</evidence>
<feature type="chain" id="PRO_5041416689" evidence="1">
    <location>
        <begin position="37"/>
        <end position="161"/>
    </location>
</feature>
<dbReference type="PANTHER" id="PTHR34408">
    <property type="entry name" value="FAMILY PROTEIN, PUTATIVE-RELATED"/>
    <property type="match status" value="1"/>
</dbReference>
<dbReference type="SMART" id="SM00287">
    <property type="entry name" value="SH3b"/>
    <property type="match status" value="2"/>
</dbReference>
<reference evidence="3" key="1">
    <citation type="submission" date="2020-05" db="EMBL/GenBank/DDBJ databases">
        <authorList>
            <person name="Delgado-Blas J."/>
        </authorList>
    </citation>
    <scope>NUCLEOTIDE SEQUENCE</scope>
    <source>
        <strain evidence="3">BB1454</strain>
    </source>
</reference>
<protein>
    <submittedName>
        <fullName evidence="3">Uncharacterized protein conserved in bacteria</fullName>
    </submittedName>
</protein>
<comment type="caution">
    <text evidence="3">The sequence shown here is derived from an EMBL/GenBank/DDBJ whole genome shotgun (WGS) entry which is preliminary data.</text>
</comment>
<accession>A0AA35D4R7</accession>
<dbReference type="Proteomes" id="UP000834458">
    <property type="component" value="Unassembled WGS sequence"/>
</dbReference>
<feature type="domain" description="SH3b" evidence="2">
    <location>
        <begin position="99"/>
        <end position="161"/>
    </location>
</feature>
<dbReference type="Pfam" id="PF08239">
    <property type="entry name" value="SH3_3"/>
    <property type="match status" value="1"/>
</dbReference>
<proteinExistence type="predicted"/>